<dbReference type="EMBL" id="CAJOAY010029070">
    <property type="protein sequence ID" value="CAF4410336.1"/>
    <property type="molecule type" value="Genomic_DNA"/>
</dbReference>
<name>A0A820PU09_9BILA</name>
<proteinExistence type="predicted"/>
<reference evidence="2" key="1">
    <citation type="submission" date="2021-02" db="EMBL/GenBank/DDBJ databases">
        <authorList>
            <person name="Nowell W R."/>
        </authorList>
    </citation>
    <scope>NUCLEOTIDE SEQUENCE</scope>
</reference>
<feature type="compositionally biased region" description="Basic and acidic residues" evidence="1">
    <location>
        <begin position="1"/>
        <end position="11"/>
    </location>
</feature>
<feature type="compositionally biased region" description="Basic and acidic residues" evidence="1">
    <location>
        <begin position="20"/>
        <end position="32"/>
    </location>
</feature>
<accession>A0A820PU09</accession>
<sequence>MASSTEPKREGWGGGRRHGPPTEEERRQHEAEFQQDFLNEYRKRYGDASVSSDQVW</sequence>
<gene>
    <name evidence="2" type="ORF">OKA104_LOCUS51905</name>
</gene>
<dbReference type="AlphaFoldDB" id="A0A820PU09"/>
<protein>
    <submittedName>
        <fullName evidence="2">Uncharacterized protein</fullName>
    </submittedName>
</protein>
<dbReference type="Proteomes" id="UP000663881">
    <property type="component" value="Unassembled WGS sequence"/>
</dbReference>
<evidence type="ECO:0000313" key="3">
    <source>
        <dbReference type="Proteomes" id="UP000663881"/>
    </source>
</evidence>
<evidence type="ECO:0000313" key="2">
    <source>
        <dbReference type="EMBL" id="CAF4410336.1"/>
    </source>
</evidence>
<evidence type="ECO:0000256" key="1">
    <source>
        <dbReference type="SAM" id="MobiDB-lite"/>
    </source>
</evidence>
<feature type="region of interest" description="Disordered" evidence="1">
    <location>
        <begin position="1"/>
        <end position="35"/>
    </location>
</feature>
<comment type="caution">
    <text evidence="2">The sequence shown here is derived from an EMBL/GenBank/DDBJ whole genome shotgun (WGS) entry which is preliminary data.</text>
</comment>
<organism evidence="2 3">
    <name type="scientific">Adineta steineri</name>
    <dbReference type="NCBI Taxonomy" id="433720"/>
    <lineage>
        <taxon>Eukaryota</taxon>
        <taxon>Metazoa</taxon>
        <taxon>Spiralia</taxon>
        <taxon>Gnathifera</taxon>
        <taxon>Rotifera</taxon>
        <taxon>Eurotatoria</taxon>
        <taxon>Bdelloidea</taxon>
        <taxon>Adinetida</taxon>
        <taxon>Adinetidae</taxon>
        <taxon>Adineta</taxon>
    </lineage>
</organism>
<feature type="non-terminal residue" evidence="2">
    <location>
        <position position="56"/>
    </location>
</feature>